<accession>T0FG44</accession>
<name>T0FG44_9LEPT</name>
<evidence type="ECO:0000313" key="2">
    <source>
        <dbReference type="Proteomes" id="UP000015442"/>
    </source>
</evidence>
<gene>
    <name evidence="1" type="ORF">LEP1GSC059_4462</name>
</gene>
<proteinExistence type="predicted"/>
<sequence length="69" mass="8211">MEKSVFILGQFFRKNKMWELLQKESSSNQILHKTVVLWPSSKFKSHFYVSSVEKEFSKNMSSYNFKIGL</sequence>
<reference evidence="1 2" key="1">
    <citation type="submission" date="2013-05" db="EMBL/GenBank/DDBJ databases">
        <authorList>
            <person name="Harkins D.M."/>
            <person name="Durkin A.S."/>
            <person name="Brinkac L.M."/>
            <person name="Haft D.H."/>
            <person name="Selengut J.D."/>
            <person name="Sanka R."/>
            <person name="DePew J."/>
            <person name="Purushe J."/>
            <person name="Hartskeerl R.A."/>
            <person name="Ahmed A."/>
            <person name="van der Linden H."/>
            <person name="Goris M.G.A."/>
            <person name="Vinetz J.M."/>
            <person name="Sutton G.G."/>
            <person name="Nierman W.C."/>
            <person name="Fouts D.E."/>
        </authorList>
    </citation>
    <scope>NUCLEOTIDE SEQUENCE [LARGE SCALE GENOMIC DNA]</scope>
    <source>
        <strain evidence="1 2">CZ214</strain>
    </source>
</reference>
<organism evidence="1 2">
    <name type="scientific">Leptospira noguchii serovar Panama str. CZ214</name>
    <dbReference type="NCBI Taxonomy" id="1001595"/>
    <lineage>
        <taxon>Bacteria</taxon>
        <taxon>Pseudomonadati</taxon>
        <taxon>Spirochaetota</taxon>
        <taxon>Spirochaetia</taxon>
        <taxon>Leptospirales</taxon>
        <taxon>Leptospiraceae</taxon>
        <taxon>Leptospira</taxon>
    </lineage>
</organism>
<protein>
    <submittedName>
        <fullName evidence="1">Uncharacterized protein</fullName>
    </submittedName>
</protein>
<dbReference type="EMBL" id="AKWY02000019">
    <property type="protein sequence ID" value="EQA72233.1"/>
    <property type="molecule type" value="Genomic_DNA"/>
</dbReference>
<evidence type="ECO:0000313" key="1">
    <source>
        <dbReference type="EMBL" id="EQA72233.1"/>
    </source>
</evidence>
<dbReference type="AlphaFoldDB" id="T0FG44"/>
<comment type="caution">
    <text evidence="1">The sequence shown here is derived from an EMBL/GenBank/DDBJ whole genome shotgun (WGS) entry which is preliminary data.</text>
</comment>
<dbReference type="Proteomes" id="UP000015442">
    <property type="component" value="Unassembled WGS sequence"/>
</dbReference>